<evidence type="ECO:0000256" key="1">
    <source>
        <dbReference type="ARBA" id="ARBA00005640"/>
    </source>
</evidence>
<protein>
    <recommendedName>
        <fullName evidence="4">Large ribosomal subunit protein eL13</fullName>
    </recommendedName>
    <alternativeName>
        <fullName evidence="5">60S ribosomal protein L13</fullName>
    </alternativeName>
</protein>
<dbReference type="Proteomes" id="UP000752696">
    <property type="component" value="Unassembled WGS sequence"/>
</dbReference>
<reference evidence="6" key="1">
    <citation type="submission" date="2020-07" db="EMBL/GenBank/DDBJ databases">
        <authorList>
            <person name="Nazaruddin N."/>
        </authorList>
    </citation>
    <scope>NUCLEOTIDE SEQUENCE</scope>
</reference>
<accession>A0A6V7H0N0</accession>
<keyword evidence="3" id="KW-0687">Ribonucleoprotein</keyword>
<keyword evidence="7" id="KW-1185">Reference proteome</keyword>
<dbReference type="Pfam" id="PF01294">
    <property type="entry name" value="Ribosomal_L13e"/>
    <property type="match status" value="1"/>
</dbReference>
<evidence type="ECO:0000256" key="4">
    <source>
        <dbReference type="ARBA" id="ARBA00035216"/>
    </source>
</evidence>
<name>A0A6V7H0N0_9HYME</name>
<dbReference type="EMBL" id="CAJDYZ010002891">
    <property type="protein sequence ID" value="CAD1469748.1"/>
    <property type="molecule type" value="Genomic_DNA"/>
</dbReference>
<sequence length="130" mass="15234">FNHGKRNNMIPNEYFHKDWQRFLKLGLTNQVENIVMNKVPKKGDATEEEMKLAMQVKGEIMPIRHQAQVEAKAHVISEDEKKFFVYTSLCNAQVDAKLVGIRAKRVKDVAENRMKLLKKNQMRLLKKIKK</sequence>
<comment type="similarity">
    <text evidence="1">Belongs to the eukaryotic ribosomal protein eL13 family.</text>
</comment>
<dbReference type="AlphaFoldDB" id="A0A6V7H0N0"/>
<evidence type="ECO:0000313" key="7">
    <source>
        <dbReference type="Proteomes" id="UP000752696"/>
    </source>
</evidence>
<evidence type="ECO:0000256" key="2">
    <source>
        <dbReference type="ARBA" id="ARBA00022980"/>
    </source>
</evidence>
<comment type="caution">
    <text evidence="6">The sequence shown here is derived from an EMBL/GenBank/DDBJ whole genome shotgun (WGS) entry which is preliminary data.</text>
</comment>
<dbReference type="GO" id="GO:0022625">
    <property type="term" value="C:cytosolic large ribosomal subunit"/>
    <property type="evidence" value="ECO:0007669"/>
    <property type="project" value="TreeGrafter"/>
</dbReference>
<dbReference type="GO" id="GO:0006412">
    <property type="term" value="P:translation"/>
    <property type="evidence" value="ECO:0007669"/>
    <property type="project" value="InterPro"/>
</dbReference>
<dbReference type="Gene3D" id="1.20.5.110">
    <property type="match status" value="1"/>
</dbReference>
<dbReference type="PANTHER" id="PTHR11722:SF0">
    <property type="entry name" value="LARGE RIBOSOMAL SUBUNIT PROTEIN EL13"/>
    <property type="match status" value="1"/>
</dbReference>
<evidence type="ECO:0000256" key="3">
    <source>
        <dbReference type="ARBA" id="ARBA00023274"/>
    </source>
</evidence>
<dbReference type="GO" id="GO:0003735">
    <property type="term" value="F:structural constituent of ribosome"/>
    <property type="evidence" value="ECO:0007669"/>
    <property type="project" value="InterPro"/>
</dbReference>
<dbReference type="PANTHER" id="PTHR11722">
    <property type="entry name" value="60S RIBOSOMAL PROTEIN L13"/>
    <property type="match status" value="1"/>
</dbReference>
<dbReference type="GO" id="GO:0003723">
    <property type="term" value="F:RNA binding"/>
    <property type="evidence" value="ECO:0007669"/>
    <property type="project" value="TreeGrafter"/>
</dbReference>
<keyword evidence="2" id="KW-0689">Ribosomal protein</keyword>
<dbReference type="OrthoDB" id="7355064at2759"/>
<evidence type="ECO:0000256" key="5">
    <source>
        <dbReference type="ARBA" id="ARBA00035321"/>
    </source>
</evidence>
<feature type="non-terminal residue" evidence="6">
    <location>
        <position position="1"/>
    </location>
</feature>
<proteinExistence type="inferred from homology"/>
<evidence type="ECO:0000313" key="6">
    <source>
        <dbReference type="EMBL" id="CAD1469748.1"/>
    </source>
</evidence>
<gene>
    <name evidence="6" type="ORF">MHI_LOCUS148026</name>
</gene>
<organism evidence="6 7">
    <name type="scientific">Heterotrigona itama</name>
    <dbReference type="NCBI Taxonomy" id="395501"/>
    <lineage>
        <taxon>Eukaryota</taxon>
        <taxon>Metazoa</taxon>
        <taxon>Ecdysozoa</taxon>
        <taxon>Arthropoda</taxon>
        <taxon>Hexapoda</taxon>
        <taxon>Insecta</taxon>
        <taxon>Pterygota</taxon>
        <taxon>Neoptera</taxon>
        <taxon>Endopterygota</taxon>
        <taxon>Hymenoptera</taxon>
        <taxon>Apocrita</taxon>
        <taxon>Aculeata</taxon>
        <taxon>Apoidea</taxon>
        <taxon>Anthophila</taxon>
        <taxon>Apidae</taxon>
        <taxon>Heterotrigona</taxon>
    </lineage>
</organism>
<dbReference type="InterPro" id="IPR001380">
    <property type="entry name" value="Ribosomal_eL13"/>
</dbReference>